<reference evidence="2 3" key="1">
    <citation type="submission" date="2018-08" db="EMBL/GenBank/DDBJ databases">
        <title>Genomic Encyclopedia of Type Strains, Phase IV (KMG-IV): sequencing the most valuable type-strain genomes for metagenomic binning, comparative biology and taxonomic classification.</title>
        <authorList>
            <person name="Goeker M."/>
        </authorList>
    </citation>
    <scope>NUCLEOTIDE SEQUENCE [LARGE SCALE GENOMIC DNA]</scope>
    <source>
        <strain evidence="2 3">DSM 23923</strain>
    </source>
</reference>
<evidence type="ECO:0000313" key="3">
    <source>
        <dbReference type="Proteomes" id="UP000256388"/>
    </source>
</evidence>
<dbReference type="PANTHER" id="PTHR43364:SF1">
    <property type="entry name" value="OXIDOREDUCTASE YDHF"/>
    <property type="match status" value="1"/>
</dbReference>
<dbReference type="Pfam" id="PF00248">
    <property type="entry name" value="Aldo_ket_red"/>
    <property type="match status" value="1"/>
</dbReference>
<dbReference type="InterPro" id="IPR020471">
    <property type="entry name" value="AKR"/>
</dbReference>
<name>A0A347ZQL3_9CHLR</name>
<proteinExistence type="predicted"/>
<dbReference type="OrthoDB" id="9773828at2"/>
<dbReference type="AlphaFoldDB" id="A0A347ZQL3"/>
<protein>
    <submittedName>
        <fullName evidence="2">Putative oxidoreductase</fullName>
    </submittedName>
</protein>
<dbReference type="PRINTS" id="PR00069">
    <property type="entry name" value="ALDKETRDTASE"/>
</dbReference>
<dbReference type="GO" id="GO:0016491">
    <property type="term" value="F:oxidoreductase activity"/>
    <property type="evidence" value="ECO:0007669"/>
    <property type="project" value="InterPro"/>
</dbReference>
<dbReference type="InterPro" id="IPR050523">
    <property type="entry name" value="AKR_Detox_Biosynth"/>
</dbReference>
<organism evidence="2 3">
    <name type="scientific">Pelolinea submarina</name>
    <dbReference type="NCBI Taxonomy" id="913107"/>
    <lineage>
        <taxon>Bacteria</taxon>
        <taxon>Bacillati</taxon>
        <taxon>Chloroflexota</taxon>
        <taxon>Anaerolineae</taxon>
        <taxon>Anaerolineales</taxon>
        <taxon>Anaerolineaceae</taxon>
        <taxon>Pelolinea</taxon>
    </lineage>
</organism>
<gene>
    <name evidence="2" type="ORF">DFR64_1744</name>
</gene>
<sequence length="297" mass="33755">MKTIKLSEKLSISAVAQGYWRLDGWDFSTDQLIEHMHACVERGVTTLDTAEIYADTLCETLMGDAFRKDKGLRGQVQLVTKTGIFRANVNSENFTYYDTTYERVMKSCKESLKRLGTDYVDLYLIHREDPCIDFADTARALKQIKKEGLALEVGVSNFDPFKFDALNREMGGELVTNQIEWNPVCFEHFNSGMIDFLTQKKIHPMIWSPLAGGRLFSQGDALSEKAMAKITEIAQRYGVEPTTIIYAWIMYHPVGAVPIVGSKNLNRLDAAIKAEDVHLKHFEWYEIYTASGQQALR</sequence>
<dbReference type="InterPro" id="IPR036812">
    <property type="entry name" value="NAD(P)_OxRdtase_dom_sf"/>
</dbReference>
<dbReference type="GO" id="GO:0005829">
    <property type="term" value="C:cytosol"/>
    <property type="evidence" value="ECO:0007669"/>
    <property type="project" value="TreeGrafter"/>
</dbReference>
<dbReference type="RefSeq" id="WP_116224963.1">
    <property type="nucleotide sequence ID" value="NZ_AP018437.1"/>
</dbReference>
<dbReference type="SUPFAM" id="SSF51430">
    <property type="entry name" value="NAD(P)-linked oxidoreductase"/>
    <property type="match status" value="1"/>
</dbReference>
<dbReference type="PANTHER" id="PTHR43364">
    <property type="entry name" value="NADH-SPECIFIC METHYLGLYOXAL REDUCTASE-RELATED"/>
    <property type="match status" value="1"/>
</dbReference>
<dbReference type="Gene3D" id="3.20.20.100">
    <property type="entry name" value="NADP-dependent oxidoreductase domain"/>
    <property type="match status" value="1"/>
</dbReference>
<dbReference type="Proteomes" id="UP000256388">
    <property type="component" value="Unassembled WGS sequence"/>
</dbReference>
<dbReference type="InterPro" id="IPR023210">
    <property type="entry name" value="NADP_OxRdtase_dom"/>
</dbReference>
<comment type="caution">
    <text evidence="2">The sequence shown here is derived from an EMBL/GenBank/DDBJ whole genome shotgun (WGS) entry which is preliminary data.</text>
</comment>
<accession>A0A347ZQL3</accession>
<feature type="domain" description="NADP-dependent oxidoreductase" evidence="1">
    <location>
        <begin position="17"/>
        <end position="287"/>
    </location>
</feature>
<evidence type="ECO:0000259" key="1">
    <source>
        <dbReference type="Pfam" id="PF00248"/>
    </source>
</evidence>
<dbReference type="EMBL" id="QUMS01000001">
    <property type="protein sequence ID" value="REG11850.1"/>
    <property type="molecule type" value="Genomic_DNA"/>
</dbReference>
<evidence type="ECO:0000313" key="2">
    <source>
        <dbReference type="EMBL" id="REG11850.1"/>
    </source>
</evidence>
<keyword evidence="3" id="KW-1185">Reference proteome</keyword>
<dbReference type="CDD" id="cd19092">
    <property type="entry name" value="AKR_BsYcsN_EcYdhF-like"/>
    <property type="match status" value="1"/>
</dbReference>